<dbReference type="RefSeq" id="WP_071865934.1">
    <property type="nucleotide sequence ID" value="NZ_BJWA01000003.1"/>
</dbReference>
<dbReference type="AlphaFoldDB" id="A0A1L8V3J7"/>
<evidence type="ECO:0000313" key="6">
    <source>
        <dbReference type="EMBL" id="GEL79577.1"/>
    </source>
</evidence>
<dbReference type="SUPFAM" id="SSF51419">
    <property type="entry name" value="PLP-binding barrel"/>
    <property type="match status" value="1"/>
</dbReference>
<dbReference type="EMBL" id="PUAP01000008">
    <property type="protein sequence ID" value="PQF25077.1"/>
    <property type="molecule type" value="Genomic_DNA"/>
</dbReference>
<feature type="domain" description="Alanine racemase N-terminal" evidence="5">
    <location>
        <begin position="6"/>
        <end position="224"/>
    </location>
</feature>
<dbReference type="GeneID" id="60998710"/>
<dbReference type="EMBL" id="NGMS01000001">
    <property type="protein sequence ID" value="OTP26657.1"/>
    <property type="molecule type" value="Genomic_DNA"/>
</dbReference>
<comment type="cofactor">
    <cofactor evidence="3">
        <name>pyridoxal 5'-phosphate</name>
        <dbReference type="ChEBI" id="CHEBI:597326"/>
    </cofactor>
</comment>
<evidence type="ECO:0000256" key="1">
    <source>
        <dbReference type="ARBA" id="ARBA00022898"/>
    </source>
</evidence>
<dbReference type="GO" id="GO:0030170">
    <property type="term" value="F:pyridoxal phosphate binding"/>
    <property type="evidence" value="ECO:0007669"/>
    <property type="project" value="UniProtKB-UniRule"/>
</dbReference>
<evidence type="ECO:0000313" key="7">
    <source>
        <dbReference type="EMBL" id="OTP26657.1"/>
    </source>
</evidence>
<comment type="function">
    <text evidence="2">Pyridoxal 5'-phosphate (PLP)-binding protein, which is involved in PLP homeostasis.</text>
</comment>
<dbReference type="PIRSF" id="PIRSF004848">
    <property type="entry name" value="YBL036c_PLPDEIII"/>
    <property type="match status" value="1"/>
</dbReference>
<name>A0A1L8V3J7_ENTMU</name>
<dbReference type="Proteomes" id="UP000237934">
    <property type="component" value="Unassembled WGS sequence"/>
</dbReference>
<evidence type="ECO:0000259" key="5">
    <source>
        <dbReference type="Pfam" id="PF01168"/>
    </source>
</evidence>
<evidence type="ECO:0000313" key="9">
    <source>
        <dbReference type="Proteomes" id="UP000195024"/>
    </source>
</evidence>
<dbReference type="HAMAP" id="MF_02087">
    <property type="entry name" value="PLP_homeostasis"/>
    <property type="match status" value="1"/>
</dbReference>
<dbReference type="Proteomes" id="UP000321175">
    <property type="component" value="Unassembled WGS sequence"/>
</dbReference>
<dbReference type="CDD" id="cd00635">
    <property type="entry name" value="PLPDE_III_YBL036c_like"/>
    <property type="match status" value="1"/>
</dbReference>
<sequence length="228" mass="25763">MIADNLQNIKQDIQDSCALVHRDPKEVTLVAVTKSVESLQTEELINAGVTHCAENRVDKLLQKKQDLLKYSEVKWHLIGNLQRRKVKLIVNEIDYFHALDSLKLAEEIQKRLEKQLACFVEVNVSGEVSKHGISPAELLPFLESLAAYPNIQVVGLMTMAPKDASAEQIRKVFETLRELRDLAQSKQYTHAPCTELSMGMSQDFQLAIEEGATFIRVGTALFKDEEEE</sequence>
<dbReference type="InterPro" id="IPR029066">
    <property type="entry name" value="PLP-binding_barrel"/>
</dbReference>
<dbReference type="InterPro" id="IPR011078">
    <property type="entry name" value="PyrdxlP_homeostasis"/>
</dbReference>
<reference evidence="6 11" key="3">
    <citation type="submission" date="2019-07" db="EMBL/GenBank/DDBJ databases">
        <title>Whole genome shotgun sequence of Enterococcus mundtii NBRC 100490.</title>
        <authorList>
            <person name="Hosoyama A."/>
            <person name="Uohara A."/>
            <person name="Ohji S."/>
            <person name="Ichikawa N."/>
        </authorList>
    </citation>
    <scope>NUCLEOTIDE SEQUENCE [LARGE SCALE GENOMIC DNA]</scope>
    <source>
        <strain evidence="6 11">NBRC 100490</strain>
    </source>
</reference>
<keyword evidence="11" id="KW-1185">Reference proteome</keyword>
<evidence type="ECO:0000256" key="3">
    <source>
        <dbReference type="PIRSR" id="PIRSR004848-1"/>
    </source>
</evidence>
<dbReference type="InterPro" id="IPR001608">
    <property type="entry name" value="Ala_racemase_N"/>
</dbReference>
<organism evidence="7 9">
    <name type="scientific">Enterococcus mundtii</name>
    <dbReference type="NCBI Taxonomy" id="53346"/>
    <lineage>
        <taxon>Bacteria</taxon>
        <taxon>Bacillati</taxon>
        <taxon>Bacillota</taxon>
        <taxon>Bacilli</taxon>
        <taxon>Lactobacillales</taxon>
        <taxon>Enterococcaceae</taxon>
        <taxon>Enterococcus</taxon>
    </lineage>
</organism>
<dbReference type="Gene3D" id="3.20.20.10">
    <property type="entry name" value="Alanine racemase"/>
    <property type="match status" value="1"/>
</dbReference>
<accession>A0A1L8V3J7</accession>
<comment type="caution">
    <text evidence="7">The sequence shown here is derived from an EMBL/GenBank/DDBJ whole genome shotgun (WGS) entry which is preliminary data.</text>
</comment>
<keyword evidence="1 2" id="KW-0663">Pyridoxal phosphate</keyword>
<evidence type="ECO:0000256" key="4">
    <source>
        <dbReference type="RuleBase" id="RU004514"/>
    </source>
</evidence>
<feature type="modified residue" description="N6-(pyridoxal phosphate)lysine" evidence="2 3">
    <location>
        <position position="34"/>
    </location>
</feature>
<dbReference type="PANTHER" id="PTHR10146">
    <property type="entry name" value="PROLINE SYNTHETASE CO-TRANSCRIBED BACTERIAL HOMOLOG PROTEIN"/>
    <property type="match status" value="1"/>
</dbReference>
<dbReference type="PANTHER" id="PTHR10146:SF14">
    <property type="entry name" value="PYRIDOXAL PHOSPHATE HOMEOSTASIS PROTEIN"/>
    <property type="match status" value="1"/>
</dbReference>
<evidence type="ECO:0000256" key="2">
    <source>
        <dbReference type="HAMAP-Rule" id="MF_02087"/>
    </source>
</evidence>
<dbReference type="Proteomes" id="UP000195024">
    <property type="component" value="Unassembled WGS sequence"/>
</dbReference>
<dbReference type="EMBL" id="BJWA01000003">
    <property type="protein sequence ID" value="GEL79577.1"/>
    <property type="molecule type" value="Genomic_DNA"/>
</dbReference>
<dbReference type="NCBIfam" id="TIGR00044">
    <property type="entry name" value="YggS family pyridoxal phosphate-dependent enzyme"/>
    <property type="match status" value="1"/>
</dbReference>
<protein>
    <recommendedName>
        <fullName evidence="2">Pyridoxal phosphate homeostasis protein</fullName>
        <shortName evidence="2">PLP homeostasis protein</shortName>
    </recommendedName>
</protein>
<comment type="similarity">
    <text evidence="2 4">Belongs to the pyridoxal phosphate-binding protein YggS/PROSC family.</text>
</comment>
<evidence type="ECO:0000313" key="11">
    <source>
        <dbReference type="Proteomes" id="UP000321175"/>
    </source>
</evidence>
<reference evidence="7 9" key="1">
    <citation type="submission" date="2017-05" db="EMBL/GenBank/DDBJ databases">
        <title>The Genome Sequence of Enterococcus mundtii 6B1_DIV0119.</title>
        <authorList>
            <consortium name="The Broad Institute Genomics Platform"/>
            <consortium name="The Broad Institute Genomic Center for Infectious Diseases"/>
            <person name="Earl A."/>
            <person name="Manson A."/>
            <person name="Schwartman J."/>
            <person name="Gilmore M."/>
            <person name="Abouelleil A."/>
            <person name="Cao P."/>
            <person name="Chapman S."/>
            <person name="Cusick C."/>
            <person name="Shea T."/>
            <person name="Young S."/>
            <person name="Neafsey D."/>
            <person name="Nusbaum C."/>
            <person name="Birren B."/>
        </authorList>
    </citation>
    <scope>NUCLEOTIDE SEQUENCE [LARGE SCALE GENOMIC DNA]</scope>
    <source>
        <strain evidence="7 9">6B1_DIV0119</strain>
    </source>
</reference>
<dbReference type="FunFam" id="3.20.20.10:FF:000011">
    <property type="entry name" value="Pyridoxal phosphate homeostasis protein"/>
    <property type="match status" value="1"/>
</dbReference>
<proteinExistence type="inferred from homology"/>
<evidence type="ECO:0000313" key="8">
    <source>
        <dbReference type="EMBL" id="PQF25077.1"/>
    </source>
</evidence>
<evidence type="ECO:0000313" key="10">
    <source>
        <dbReference type="Proteomes" id="UP000237934"/>
    </source>
</evidence>
<gene>
    <name evidence="6" type="primary">alr2</name>
    <name evidence="7" type="ORF">A5802_000373</name>
    <name evidence="8" type="ORF">CUS89_02045</name>
    <name evidence="6" type="ORF">EMU01_07210</name>
</gene>
<reference evidence="8 10" key="2">
    <citation type="journal article" date="2018" name="Pathog. Dis.">
        <title>Whole-genome sequencing based characterization of antimicrobial resistance in Enterococcus.</title>
        <authorList>
            <person name="Tyson G."/>
        </authorList>
    </citation>
    <scope>NUCLEOTIDE SEQUENCE [LARGE SCALE GENOMIC DNA]</scope>
    <source>
        <strain evidence="8 10">CVM N55263</strain>
    </source>
</reference>
<dbReference type="Pfam" id="PF01168">
    <property type="entry name" value="Ala_racemase_N"/>
    <property type="match status" value="1"/>
</dbReference>